<evidence type="ECO:0000256" key="14">
    <source>
        <dbReference type="ARBA" id="ARBA00023004"/>
    </source>
</evidence>
<dbReference type="Pfam" id="PF07730">
    <property type="entry name" value="HisKA_3"/>
    <property type="match status" value="1"/>
</dbReference>
<dbReference type="Pfam" id="PF13185">
    <property type="entry name" value="GAF_2"/>
    <property type="match status" value="1"/>
</dbReference>
<organism evidence="20 21">
    <name type="scientific">Saccharopolyspora rosea</name>
    <dbReference type="NCBI Taxonomy" id="524884"/>
    <lineage>
        <taxon>Bacteria</taxon>
        <taxon>Bacillati</taxon>
        <taxon>Actinomycetota</taxon>
        <taxon>Actinomycetes</taxon>
        <taxon>Pseudonocardiales</taxon>
        <taxon>Pseudonocardiaceae</taxon>
        <taxon>Saccharopolyspora</taxon>
    </lineage>
</organism>
<keyword evidence="12 20" id="KW-0418">Kinase</keyword>
<comment type="function">
    <text evidence="17">Member of the two-component regulatory system NreB/NreC involved in the control of dissimilatory nitrate/nitrite reduction in response to oxygen. NreB functions as a direct oxygen sensor histidine kinase which is autophosphorylated, in the absence of oxygen, probably at the conserved histidine residue, and transfers its phosphate group probably to a conserved aspartate residue of NreC. NreB/NreC activates the expression of the nitrate (narGHJI) and nitrite (nir) reductase operons, as well as the putative nitrate transporter gene narT.</text>
</comment>
<evidence type="ECO:0000256" key="4">
    <source>
        <dbReference type="ARBA" id="ARBA00012438"/>
    </source>
</evidence>
<evidence type="ECO:0000256" key="5">
    <source>
        <dbReference type="ARBA" id="ARBA00017322"/>
    </source>
</evidence>
<keyword evidence="6" id="KW-0004">4Fe-4S</keyword>
<comment type="subcellular location">
    <subcellularLocation>
        <location evidence="3">Cytoplasm</location>
    </subcellularLocation>
</comment>
<evidence type="ECO:0000256" key="6">
    <source>
        <dbReference type="ARBA" id="ARBA00022485"/>
    </source>
</evidence>
<dbReference type="GO" id="GO:0016301">
    <property type="term" value="F:kinase activity"/>
    <property type="evidence" value="ECO:0007669"/>
    <property type="project" value="UniProtKB-KW"/>
</dbReference>
<keyword evidence="21" id="KW-1185">Reference proteome</keyword>
<dbReference type="InterPro" id="IPR004358">
    <property type="entry name" value="Sig_transdc_His_kin-like_C"/>
</dbReference>
<keyword evidence="9" id="KW-0808">Transferase</keyword>
<evidence type="ECO:0000256" key="7">
    <source>
        <dbReference type="ARBA" id="ARBA00022490"/>
    </source>
</evidence>
<name>A0ABW3FNB4_9PSEU</name>
<evidence type="ECO:0000256" key="15">
    <source>
        <dbReference type="ARBA" id="ARBA00023012"/>
    </source>
</evidence>
<proteinExistence type="predicted"/>
<gene>
    <name evidence="20" type="ORF">ACFQ16_07580</name>
</gene>
<evidence type="ECO:0000256" key="12">
    <source>
        <dbReference type="ARBA" id="ARBA00022777"/>
    </source>
</evidence>
<keyword evidence="10" id="KW-0479">Metal-binding</keyword>
<comment type="cofactor">
    <cofactor evidence="2">
        <name>[4Fe-4S] cluster</name>
        <dbReference type="ChEBI" id="CHEBI:49883"/>
    </cofactor>
</comment>
<dbReference type="Proteomes" id="UP001597018">
    <property type="component" value="Unassembled WGS sequence"/>
</dbReference>
<dbReference type="RefSeq" id="WP_263252521.1">
    <property type="nucleotide sequence ID" value="NZ_BAABLT010000001.1"/>
</dbReference>
<keyword evidence="13" id="KW-0067">ATP-binding</keyword>
<dbReference type="SUPFAM" id="SSF55781">
    <property type="entry name" value="GAF domain-like"/>
    <property type="match status" value="1"/>
</dbReference>
<evidence type="ECO:0000313" key="20">
    <source>
        <dbReference type="EMBL" id="MFD0919600.1"/>
    </source>
</evidence>
<keyword evidence="14" id="KW-0408">Iron</keyword>
<dbReference type="InterPro" id="IPR029016">
    <property type="entry name" value="GAF-like_dom_sf"/>
</dbReference>
<comment type="catalytic activity">
    <reaction evidence="1">
        <text>ATP + protein L-histidine = ADP + protein N-phospho-L-histidine.</text>
        <dbReference type="EC" id="2.7.13.3"/>
    </reaction>
</comment>
<dbReference type="Gene3D" id="1.20.5.1930">
    <property type="match status" value="1"/>
</dbReference>
<keyword evidence="11" id="KW-0547">Nucleotide-binding</keyword>
<dbReference type="EMBL" id="JBHTIW010000003">
    <property type="protein sequence ID" value="MFD0919600.1"/>
    <property type="molecule type" value="Genomic_DNA"/>
</dbReference>
<keyword evidence="16" id="KW-0411">Iron-sulfur</keyword>
<evidence type="ECO:0000256" key="2">
    <source>
        <dbReference type="ARBA" id="ARBA00001966"/>
    </source>
</evidence>
<keyword evidence="8" id="KW-0597">Phosphoprotein</keyword>
<evidence type="ECO:0000256" key="11">
    <source>
        <dbReference type="ARBA" id="ARBA00022741"/>
    </source>
</evidence>
<dbReference type="CDD" id="cd16917">
    <property type="entry name" value="HATPase_UhpB-NarQ-NarX-like"/>
    <property type="match status" value="1"/>
</dbReference>
<evidence type="ECO:0000256" key="9">
    <source>
        <dbReference type="ARBA" id="ARBA00022679"/>
    </source>
</evidence>
<keyword evidence="15" id="KW-0902">Two-component regulatory system</keyword>
<evidence type="ECO:0000256" key="3">
    <source>
        <dbReference type="ARBA" id="ARBA00004496"/>
    </source>
</evidence>
<dbReference type="Pfam" id="PF02518">
    <property type="entry name" value="HATPase_c"/>
    <property type="match status" value="1"/>
</dbReference>
<evidence type="ECO:0000259" key="19">
    <source>
        <dbReference type="PROSITE" id="PS50109"/>
    </source>
</evidence>
<evidence type="ECO:0000313" key="21">
    <source>
        <dbReference type="Proteomes" id="UP001597018"/>
    </source>
</evidence>
<sequence length="391" mass="42065">MRRDERSQEQVRESLARLAELDRLYSEAATAGCRSLAIRRSVDRLLAEDADFTIAWIGVPDQESQLRIRAAGGTRTGLLRDLPVPRGAGLTGKVFARGSVEWVDEYFGSQLITHDFDREIDEEGVTRLIAVPIVSDSRTIGVLSAGVRIPGAFGSRAVERVVAVANSAALAASVAEREQRSAEIAAHEERRRMAVELHDTVGAMLFAIGAGARDMHEHLGDDRALVQRLNRIEEQAAEASRLLRESLRALRASPTELALSVALQADCHAFEERSGVRAHLVSLGDLPVLPQHRINVLLAAVREALLNVEKHAQATSVAVSVSVDDGLLSIAVTDDGVGIPRSFDPLTEVAAPESDGMGLRSVAESLARIGGTLQVRASADGGTVWRARVPV</sequence>
<dbReference type="InterPro" id="IPR005467">
    <property type="entry name" value="His_kinase_dom"/>
</dbReference>
<dbReference type="InterPro" id="IPR036890">
    <property type="entry name" value="HATPase_C_sf"/>
</dbReference>
<comment type="caution">
    <text evidence="20">The sequence shown here is derived from an EMBL/GenBank/DDBJ whole genome shotgun (WGS) entry which is preliminary data.</text>
</comment>
<feature type="domain" description="Histidine kinase" evidence="19">
    <location>
        <begin position="297"/>
        <end position="391"/>
    </location>
</feature>
<dbReference type="EC" id="2.7.13.3" evidence="4"/>
<dbReference type="InterPro" id="IPR003594">
    <property type="entry name" value="HATPase_dom"/>
</dbReference>
<evidence type="ECO:0000256" key="13">
    <source>
        <dbReference type="ARBA" id="ARBA00022840"/>
    </source>
</evidence>
<reference evidence="21" key="1">
    <citation type="journal article" date="2019" name="Int. J. Syst. Evol. Microbiol.">
        <title>The Global Catalogue of Microorganisms (GCM) 10K type strain sequencing project: providing services to taxonomists for standard genome sequencing and annotation.</title>
        <authorList>
            <consortium name="The Broad Institute Genomics Platform"/>
            <consortium name="The Broad Institute Genome Sequencing Center for Infectious Disease"/>
            <person name="Wu L."/>
            <person name="Ma J."/>
        </authorList>
    </citation>
    <scope>NUCLEOTIDE SEQUENCE [LARGE SCALE GENOMIC DNA]</scope>
    <source>
        <strain evidence="21">CCUG 56401</strain>
    </source>
</reference>
<dbReference type="InterPro" id="IPR011712">
    <property type="entry name" value="Sig_transdc_His_kin_sub3_dim/P"/>
</dbReference>
<evidence type="ECO:0000256" key="16">
    <source>
        <dbReference type="ARBA" id="ARBA00023014"/>
    </source>
</evidence>
<dbReference type="PROSITE" id="PS50109">
    <property type="entry name" value="HIS_KIN"/>
    <property type="match status" value="1"/>
</dbReference>
<protein>
    <recommendedName>
        <fullName evidence="5">Oxygen sensor histidine kinase NreB</fullName>
        <ecNumber evidence="4">2.7.13.3</ecNumber>
    </recommendedName>
    <alternativeName>
        <fullName evidence="18">Nitrogen regulation protein B</fullName>
    </alternativeName>
</protein>
<dbReference type="PANTHER" id="PTHR24421">
    <property type="entry name" value="NITRATE/NITRITE SENSOR PROTEIN NARX-RELATED"/>
    <property type="match status" value="1"/>
</dbReference>
<keyword evidence="7" id="KW-0963">Cytoplasm</keyword>
<dbReference type="InterPro" id="IPR003018">
    <property type="entry name" value="GAF"/>
</dbReference>
<evidence type="ECO:0000256" key="1">
    <source>
        <dbReference type="ARBA" id="ARBA00000085"/>
    </source>
</evidence>
<accession>A0ABW3FNB4</accession>
<dbReference type="InterPro" id="IPR050482">
    <property type="entry name" value="Sensor_HK_TwoCompSys"/>
</dbReference>
<dbReference type="Gene3D" id="3.30.565.10">
    <property type="entry name" value="Histidine kinase-like ATPase, C-terminal domain"/>
    <property type="match status" value="1"/>
</dbReference>
<dbReference type="SUPFAM" id="SSF55874">
    <property type="entry name" value="ATPase domain of HSP90 chaperone/DNA topoisomerase II/histidine kinase"/>
    <property type="match status" value="1"/>
</dbReference>
<dbReference type="Gene3D" id="3.30.450.40">
    <property type="match status" value="1"/>
</dbReference>
<evidence type="ECO:0000256" key="10">
    <source>
        <dbReference type="ARBA" id="ARBA00022723"/>
    </source>
</evidence>
<dbReference type="SMART" id="SM00065">
    <property type="entry name" value="GAF"/>
    <property type="match status" value="1"/>
</dbReference>
<dbReference type="PANTHER" id="PTHR24421:SF10">
    <property type="entry name" value="NITRATE_NITRITE SENSOR PROTEIN NARQ"/>
    <property type="match status" value="1"/>
</dbReference>
<evidence type="ECO:0000256" key="17">
    <source>
        <dbReference type="ARBA" id="ARBA00024827"/>
    </source>
</evidence>
<evidence type="ECO:0000256" key="8">
    <source>
        <dbReference type="ARBA" id="ARBA00022553"/>
    </source>
</evidence>
<dbReference type="PRINTS" id="PR00344">
    <property type="entry name" value="BCTRLSENSOR"/>
</dbReference>
<evidence type="ECO:0000256" key="18">
    <source>
        <dbReference type="ARBA" id="ARBA00030800"/>
    </source>
</evidence>